<dbReference type="SUPFAM" id="SSF52540">
    <property type="entry name" value="P-loop containing nucleoside triphosphate hydrolases"/>
    <property type="match status" value="1"/>
</dbReference>
<accession>A0A8H7C7Z5</accession>
<evidence type="ECO:0000313" key="4">
    <source>
        <dbReference type="Proteomes" id="UP000629468"/>
    </source>
</evidence>
<dbReference type="PANTHER" id="PTHR10039">
    <property type="entry name" value="AMELOGENIN"/>
    <property type="match status" value="1"/>
</dbReference>
<proteinExistence type="predicted"/>
<dbReference type="EMBL" id="JABXXO010000011">
    <property type="protein sequence ID" value="KAF7763913.1"/>
    <property type="molecule type" value="Genomic_DNA"/>
</dbReference>
<organism evidence="3 4">
    <name type="scientific">Agaricus bisporus var. burnettii</name>
    <dbReference type="NCBI Taxonomy" id="192524"/>
    <lineage>
        <taxon>Eukaryota</taxon>
        <taxon>Fungi</taxon>
        <taxon>Dikarya</taxon>
        <taxon>Basidiomycota</taxon>
        <taxon>Agaricomycotina</taxon>
        <taxon>Agaricomycetes</taxon>
        <taxon>Agaricomycetidae</taxon>
        <taxon>Agaricales</taxon>
        <taxon>Agaricineae</taxon>
        <taxon>Agaricaceae</taxon>
        <taxon>Agaricus</taxon>
    </lineage>
</organism>
<gene>
    <name evidence="3" type="ORF">Agabi119p4_8450</name>
</gene>
<evidence type="ECO:0000313" key="3">
    <source>
        <dbReference type="EMBL" id="KAF7763913.1"/>
    </source>
</evidence>
<reference evidence="3 4" key="1">
    <citation type="journal article" name="Sci. Rep.">
        <title>Telomere-to-telomere assembled and centromere annotated genomes of the two main subspecies of the button mushroom Agaricus bisporus reveal especially polymorphic chromosome ends.</title>
        <authorList>
            <person name="Sonnenberg A.S.M."/>
            <person name="Sedaghat-Telgerd N."/>
            <person name="Lavrijssen B."/>
            <person name="Ohm R.A."/>
            <person name="Hendrickx P.M."/>
            <person name="Scholtmeijer K."/>
            <person name="Baars J.J.P."/>
            <person name="van Peer A."/>
        </authorList>
    </citation>
    <scope>NUCLEOTIDE SEQUENCE [LARGE SCALE GENOMIC DNA]</scope>
    <source>
        <strain evidence="3 4">H119_p4</strain>
    </source>
</reference>
<comment type="caution">
    <text evidence="3">The sequence shown here is derived from an EMBL/GenBank/DDBJ whole genome shotgun (WGS) entry which is preliminary data.</text>
</comment>
<dbReference type="Proteomes" id="UP000629468">
    <property type="component" value="Unassembled WGS sequence"/>
</dbReference>
<sequence length="839" mass="93791">MEQGMKAASASVPNPSAPVNAVHPQRFIKRLLVNRVLDPFGGQSSRASKPVTPIDVVASNAESMPSAHGSVVQQAVHLASPSNHRDSVQAQHPLVQPPLPFTLPPSGLPDLPQQQPRARGMFNKAHDVTATGNFIDGDVGSVTYIGNTSTHFMEKLLQETIPGAASDSSARYPPPRCHPGTRLAILKRCLSFIANSSGVKKIRWVVGSAGVGKSAIMQNVVDSPNLPVTAHASVFFSINGRDDGTKAIITLSYQLAAKCAPYRQFIESEIARDPSLLLSSMPVQFEKFITEPFIHNCPLNSIGRVLITIDGLDECNDHGTQQELLGLISDFCIMYPSSPLVWLISSRPEHHITSIFSRAEVMPACEKEDVPVDSDNARADVERFLRNKLKDIKNRSDSLKTRSEWPEERDLWKLANASGGLFAYAHTIIRYIGDSTTENPVSQLSDVLKAIDNLRMTGIPREDHPMALLDALYARILSNIPDKVILHARKLLLSLVLRSDPSLTRFTNKNFVILCNWLGMTCDEAYAAINHLRSVLRVPGRNQAHSEMLEPFHKSFIDYVSDFTRSGFSPDIQYEAQELRIRCAFRILMEAPDGIDFGDVDYALGYGILSRGPGTGDKISLTWLVDEKLYWDDNEARLNMYKSSVGEVILGIRRGDPGFQSELCVRLLTTRLEKYYSHFPFYELRDLVFGESRTMMHGILKQIPLKAVDISTISSVYPVKLWCRRPATTVTNSSNSWNSACKHYCEGDWERGKDQDWMTAFHWNLGYSGCAFCSDRLIRLMESRKTRSPGHTVPILITSAGQCCGEFRSVDPNDAMSEWTYWIWIKLILEERLMYWSAV</sequence>
<evidence type="ECO:0000259" key="2">
    <source>
        <dbReference type="PROSITE" id="PS50837"/>
    </source>
</evidence>
<dbReference type="InterPro" id="IPR027417">
    <property type="entry name" value="P-loop_NTPase"/>
</dbReference>
<feature type="domain" description="NACHT" evidence="2">
    <location>
        <begin position="201"/>
        <end position="348"/>
    </location>
</feature>
<dbReference type="AlphaFoldDB" id="A0A8H7C7Z5"/>
<dbReference type="PROSITE" id="PS50837">
    <property type="entry name" value="NACHT"/>
    <property type="match status" value="1"/>
</dbReference>
<dbReference type="InterPro" id="IPR007111">
    <property type="entry name" value="NACHT_NTPase"/>
</dbReference>
<dbReference type="Pfam" id="PF24883">
    <property type="entry name" value="NPHP3_N"/>
    <property type="match status" value="1"/>
</dbReference>
<keyword evidence="1" id="KW-0677">Repeat</keyword>
<dbReference type="Gene3D" id="3.40.50.300">
    <property type="entry name" value="P-loop containing nucleotide triphosphate hydrolases"/>
    <property type="match status" value="1"/>
</dbReference>
<protein>
    <recommendedName>
        <fullName evidence="2">NACHT domain-containing protein</fullName>
    </recommendedName>
</protein>
<dbReference type="InterPro" id="IPR056884">
    <property type="entry name" value="NPHP3-like_N"/>
</dbReference>
<evidence type="ECO:0000256" key="1">
    <source>
        <dbReference type="ARBA" id="ARBA00022737"/>
    </source>
</evidence>
<name>A0A8H7C7Z5_AGABI</name>